<dbReference type="Proteomes" id="UP000184406">
    <property type="component" value="Unassembled WGS sequence"/>
</dbReference>
<dbReference type="PANTHER" id="PTHR47893:SF1">
    <property type="entry name" value="REGULATORY PROTEIN PCHR"/>
    <property type="match status" value="1"/>
</dbReference>
<dbReference type="PANTHER" id="PTHR47893">
    <property type="entry name" value="REGULATORY PROTEIN PCHR"/>
    <property type="match status" value="1"/>
</dbReference>
<keyword evidence="7" id="KW-1185">Reference proteome</keyword>
<keyword evidence="4" id="KW-0175">Coiled coil</keyword>
<evidence type="ECO:0000256" key="3">
    <source>
        <dbReference type="ARBA" id="ARBA00023163"/>
    </source>
</evidence>
<dbReference type="GO" id="GO:0003700">
    <property type="term" value="F:DNA-binding transcription factor activity"/>
    <property type="evidence" value="ECO:0007669"/>
    <property type="project" value="InterPro"/>
</dbReference>
<dbReference type="Gene3D" id="1.10.10.60">
    <property type="entry name" value="Homeodomain-like"/>
    <property type="match status" value="1"/>
</dbReference>
<evidence type="ECO:0000256" key="4">
    <source>
        <dbReference type="SAM" id="Coils"/>
    </source>
</evidence>
<dbReference type="EMBL" id="FQUX01000004">
    <property type="protein sequence ID" value="SHF48454.1"/>
    <property type="molecule type" value="Genomic_DNA"/>
</dbReference>
<feature type="domain" description="HTH araC/xylS-type" evidence="5">
    <location>
        <begin position="237"/>
        <end position="335"/>
    </location>
</feature>
<dbReference type="InterPro" id="IPR018060">
    <property type="entry name" value="HTH_AraC"/>
</dbReference>
<dbReference type="AlphaFoldDB" id="A0A1M5C0Z3"/>
<evidence type="ECO:0000256" key="2">
    <source>
        <dbReference type="ARBA" id="ARBA00023125"/>
    </source>
</evidence>
<feature type="coiled-coil region" evidence="4">
    <location>
        <begin position="204"/>
        <end position="231"/>
    </location>
</feature>
<dbReference type="OrthoDB" id="2666928at2"/>
<dbReference type="PROSITE" id="PS01124">
    <property type="entry name" value="HTH_ARAC_FAMILY_2"/>
    <property type="match status" value="1"/>
</dbReference>
<dbReference type="InterPro" id="IPR009057">
    <property type="entry name" value="Homeodomain-like_sf"/>
</dbReference>
<keyword evidence="3" id="KW-0804">Transcription</keyword>
<organism evidence="6 7">
    <name type="scientific">Arenibacter palladensis</name>
    <dbReference type="NCBI Taxonomy" id="237373"/>
    <lineage>
        <taxon>Bacteria</taxon>
        <taxon>Pseudomonadati</taxon>
        <taxon>Bacteroidota</taxon>
        <taxon>Flavobacteriia</taxon>
        <taxon>Flavobacteriales</taxon>
        <taxon>Flavobacteriaceae</taxon>
        <taxon>Arenibacter</taxon>
    </lineage>
</organism>
<dbReference type="PRINTS" id="PR00032">
    <property type="entry name" value="HTHARAC"/>
</dbReference>
<evidence type="ECO:0000313" key="6">
    <source>
        <dbReference type="EMBL" id="SHF48454.1"/>
    </source>
</evidence>
<proteinExistence type="predicted"/>
<evidence type="ECO:0000256" key="1">
    <source>
        <dbReference type="ARBA" id="ARBA00023015"/>
    </source>
</evidence>
<name>A0A1M5C0Z3_9FLAO</name>
<dbReference type="RefSeq" id="WP_072862591.1">
    <property type="nucleotide sequence ID" value="NZ_FQUX01000004.1"/>
</dbReference>
<dbReference type="SUPFAM" id="SSF46689">
    <property type="entry name" value="Homeodomain-like"/>
    <property type="match status" value="1"/>
</dbReference>
<evidence type="ECO:0000259" key="5">
    <source>
        <dbReference type="PROSITE" id="PS01124"/>
    </source>
</evidence>
<dbReference type="GO" id="GO:0043565">
    <property type="term" value="F:sequence-specific DNA binding"/>
    <property type="evidence" value="ECO:0007669"/>
    <property type="project" value="InterPro"/>
</dbReference>
<protein>
    <submittedName>
        <fullName evidence="6">AraC-type DNA-binding protein</fullName>
    </submittedName>
</protein>
<reference evidence="7" key="1">
    <citation type="submission" date="2016-11" db="EMBL/GenBank/DDBJ databases">
        <authorList>
            <person name="Varghese N."/>
            <person name="Submissions S."/>
        </authorList>
    </citation>
    <scope>NUCLEOTIDE SEQUENCE [LARGE SCALE GENOMIC DNA]</scope>
    <source>
        <strain evidence="7">DSM 17539</strain>
    </source>
</reference>
<evidence type="ECO:0000313" key="7">
    <source>
        <dbReference type="Proteomes" id="UP000184406"/>
    </source>
</evidence>
<dbReference type="SMART" id="SM00342">
    <property type="entry name" value="HTH_ARAC"/>
    <property type="match status" value="1"/>
</dbReference>
<sequence>MKIVYLKTNNIANIFNQLQQDLGGKLKIRPQEYSLELNNNLVSGVISGVSFKNNISFMEYDIVFKEDMLLINNMPITNPIHFMYCAKGRISHSFGIKGEKRLLNQFQTGIFSCDPSQDTTLFFRKNEVVKLSNIMVDTHELDQDDENTDLLRNQLLKTFLPKPGQNIFAYIGSYNLKIAEKIQHLGAITQKGLVRNLLIKGIVHVILAMEIQQHKEDRKNAKNNFGSLTKDEMDDIKELSNFIKNYPEIQYSLKYLSKKSGLSPAKLQEGFKLLFDRTVTDYIRNVRVETAEHLIKTTDLNISEIVYSVGLTSRSYFSKIFKEKYNCSPKHYQDHQNSVAVTA</sequence>
<keyword evidence="2 6" id="KW-0238">DNA-binding</keyword>
<gene>
    <name evidence="6" type="ORF">SAMN03080594_104325</name>
</gene>
<dbReference type="InterPro" id="IPR020449">
    <property type="entry name" value="Tscrpt_reg_AraC-type_HTH"/>
</dbReference>
<dbReference type="Pfam" id="PF12833">
    <property type="entry name" value="HTH_18"/>
    <property type="match status" value="1"/>
</dbReference>
<keyword evidence="1" id="KW-0805">Transcription regulation</keyword>
<dbReference type="InterPro" id="IPR053142">
    <property type="entry name" value="PchR_regulatory_protein"/>
</dbReference>
<accession>A0A1M5C0Z3</accession>